<dbReference type="Gene3D" id="1.10.3730.20">
    <property type="match status" value="1"/>
</dbReference>
<evidence type="ECO:0000313" key="10">
    <source>
        <dbReference type="Proteomes" id="UP000249134"/>
    </source>
</evidence>
<sequence>MGWLLLIIAGIGEIFWASFLKYADSVTDWAIIAAMVAGSFILLIRSYKTIPVAVAYTVFVGIGTIGTYFVGIYLGEPYNMKQIFFLFILMTGILGLKLTTEEKEVA</sequence>
<dbReference type="STRING" id="1348624.GCA_001591545_03397"/>
<evidence type="ECO:0000256" key="5">
    <source>
        <dbReference type="ARBA" id="ARBA00022989"/>
    </source>
</evidence>
<dbReference type="PANTHER" id="PTHR30561:SF0">
    <property type="entry name" value="GUANIDINIUM EXPORTER"/>
    <property type="match status" value="1"/>
</dbReference>
<keyword evidence="5 8" id="KW-1133">Transmembrane helix</keyword>
<dbReference type="AlphaFoldDB" id="A0A2X4VZY3"/>
<dbReference type="KEGG" id="blen:NCTC4824_00861"/>
<evidence type="ECO:0000256" key="7">
    <source>
        <dbReference type="RuleBase" id="RU003942"/>
    </source>
</evidence>
<dbReference type="Proteomes" id="UP000249134">
    <property type="component" value="Chromosome 1"/>
</dbReference>
<evidence type="ECO:0000256" key="6">
    <source>
        <dbReference type="ARBA" id="ARBA00023136"/>
    </source>
</evidence>
<dbReference type="Pfam" id="PF00893">
    <property type="entry name" value="Multi_Drug_Res"/>
    <property type="match status" value="1"/>
</dbReference>
<evidence type="ECO:0000256" key="3">
    <source>
        <dbReference type="ARBA" id="ARBA00022475"/>
    </source>
</evidence>
<feature type="transmembrane region" description="Helical" evidence="8">
    <location>
        <begin position="29"/>
        <end position="47"/>
    </location>
</feature>
<dbReference type="PANTHER" id="PTHR30561">
    <property type="entry name" value="SMR FAMILY PROTON-DEPENDENT DRUG EFFLUX TRANSPORTER SUGE"/>
    <property type="match status" value="1"/>
</dbReference>
<dbReference type="SUPFAM" id="SSF103481">
    <property type="entry name" value="Multidrug resistance efflux transporter EmrE"/>
    <property type="match status" value="1"/>
</dbReference>
<comment type="subcellular location">
    <subcellularLocation>
        <location evidence="1 7">Cell membrane</location>
        <topology evidence="1 7">Multi-pass membrane protein</topology>
    </subcellularLocation>
</comment>
<organism evidence="9 10">
    <name type="scientific">Lederbergia lenta</name>
    <name type="common">Bacillus lentus</name>
    <dbReference type="NCBI Taxonomy" id="1467"/>
    <lineage>
        <taxon>Bacteria</taxon>
        <taxon>Bacillati</taxon>
        <taxon>Bacillota</taxon>
        <taxon>Bacilli</taxon>
        <taxon>Bacillales</taxon>
        <taxon>Bacillaceae</taxon>
        <taxon>Lederbergia</taxon>
    </lineage>
</organism>
<dbReference type="InterPro" id="IPR000390">
    <property type="entry name" value="Small_drug/metabolite_transptr"/>
</dbReference>
<evidence type="ECO:0000256" key="4">
    <source>
        <dbReference type="ARBA" id="ARBA00022692"/>
    </source>
</evidence>
<evidence type="ECO:0000256" key="8">
    <source>
        <dbReference type="SAM" id="Phobius"/>
    </source>
</evidence>
<name>A0A2X4VZY3_LEDLE</name>
<dbReference type="GO" id="GO:0005886">
    <property type="term" value="C:plasma membrane"/>
    <property type="evidence" value="ECO:0007669"/>
    <property type="project" value="UniProtKB-SubCell"/>
</dbReference>
<dbReference type="InterPro" id="IPR037185">
    <property type="entry name" value="EmrE-like"/>
</dbReference>
<keyword evidence="3" id="KW-1003">Cell membrane</keyword>
<evidence type="ECO:0000256" key="1">
    <source>
        <dbReference type="ARBA" id="ARBA00004651"/>
    </source>
</evidence>
<feature type="transmembrane region" description="Helical" evidence="8">
    <location>
        <begin position="54"/>
        <end position="74"/>
    </location>
</feature>
<keyword evidence="6 8" id="KW-0472">Membrane</keyword>
<protein>
    <submittedName>
        <fullName evidence="9">Spermidine export protein mdtJ</fullName>
    </submittedName>
</protein>
<feature type="transmembrane region" description="Helical" evidence="8">
    <location>
        <begin position="80"/>
        <end position="99"/>
    </location>
</feature>
<comment type="similarity">
    <text evidence="7">Belongs to the drug/metabolite transporter (DMT) superfamily. Small multidrug resistance (SMR) (TC 2.A.7.1) family.</text>
</comment>
<dbReference type="EMBL" id="LS483476">
    <property type="protein sequence ID" value="SQI53388.1"/>
    <property type="molecule type" value="Genomic_DNA"/>
</dbReference>
<evidence type="ECO:0000256" key="2">
    <source>
        <dbReference type="ARBA" id="ARBA00022448"/>
    </source>
</evidence>
<keyword evidence="2" id="KW-0813">Transport</keyword>
<keyword evidence="4 7" id="KW-0812">Transmembrane</keyword>
<accession>A0A2X4VZY3</accession>
<evidence type="ECO:0000313" key="9">
    <source>
        <dbReference type="EMBL" id="SQI53388.1"/>
    </source>
</evidence>
<dbReference type="GO" id="GO:0022857">
    <property type="term" value="F:transmembrane transporter activity"/>
    <property type="evidence" value="ECO:0007669"/>
    <property type="project" value="InterPro"/>
</dbReference>
<gene>
    <name evidence="9" type="primary">yvdS</name>
    <name evidence="9" type="ORF">NCTC4824_00861</name>
</gene>
<dbReference type="RefSeq" id="WP_066144980.1">
    <property type="nucleotide sequence ID" value="NZ_CBCSGM010000007.1"/>
</dbReference>
<keyword evidence="10" id="KW-1185">Reference proteome</keyword>
<proteinExistence type="inferred from homology"/>
<reference evidence="9 10" key="1">
    <citation type="submission" date="2018-06" db="EMBL/GenBank/DDBJ databases">
        <authorList>
            <consortium name="Pathogen Informatics"/>
            <person name="Doyle S."/>
        </authorList>
    </citation>
    <scope>NUCLEOTIDE SEQUENCE [LARGE SCALE GENOMIC DNA]</scope>
    <source>
        <strain evidence="9 10">NCTC4824</strain>
    </source>
</reference>
<dbReference type="InterPro" id="IPR045324">
    <property type="entry name" value="Small_multidrug_res"/>
</dbReference>